<dbReference type="InterPro" id="IPR016545">
    <property type="entry name" value="UCP009120_prtse"/>
</dbReference>
<dbReference type="CDD" id="cd03765">
    <property type="entry name" value="proteasome_beta_bacterial"/>
    <property type="match status" value="1"/>
</dbReference>
<organism evidence="1 4">
    <name type="scientific">Microbulbifer hydrolyticus</name>
    <dbReference type="NCBI Taxonomy" id="48074"/>
    <lineage>
        <taxon>Bacteria</taxon>
        <taxon>Pseudomonadati</taxon>
        <taxon>Pseudomonadota</taxon>
        <taxon>Gammaproteobacteria</taxon>
        <taxon>Cellvibrionales</taxon>
        <taxon>Microbulbiferaceae</taxon>
        <taxon>Microbulbifer</taxon>
    </lineage>
</organism>
<keyword evidence="1" id="KW-0378">Hydrolase</keyword>
<sequence>MTYCIAMRLNEGLVFASDTRTNAGVDQIASFRKMHLLQQPGERSFILLTSGNLATSQNVISRLQIQTEENEEPNLFTVGSLFRAAELIGEQVKSIISHNAQGQQSAGVDFGCHILFGGQIRGEEPRLFHIYPEGNFIEATEDTPYLQIGESKYGKPILDRIIHHDTGLNQAVKCALISFDSTMHSNLSVGMPLDIAVYRNDALELSMERIEEDDDYFNRLRRSWSAGIKLLFDDMP</sequence>
<proteinExistence type="predicted"/>
<dbReference type="Gene3D" id="3.60.20.10">
    <property type="entry name" value="Glutamine Phosphoribosylpyrophosphate, subunit 1, domain 1"/>
    <property type="match status" value="1"/>
</dbReference>
<keyword evidence="1" id="KW-0647">Proteasome</keyword>
<dbReference type="InterPro" id="IPR001353">
    <property type="entry name" value="Proteasome_sua/b"/>
</dbReference>
<dbReference type="SUPFAM" id="SSF56235">
    <property type="entry name" value="N-terminal nucleophile aminohydrolases (Ntn hydrolases)"/>
    <property type="match status" value="1"/>
</dbReference>
<accession>A0A6P1TCU8</accession>
<dbReference type="Proteomes" id="UP000563601">
    <property type="component" value="Unassembled WGS sequence"/>
</dbReference>
<dbReference type="AlphaFoldDB" id="A0A6P1TCU8"/>
<dbReference type="PIRSF" id="PIRSF009120">
    <property type="entry name" value="UCP009120_prtse"/>
    <property type="match status" value="1"/>
</dbReference>
<dbReference type="EMBL" id="CP047491">
    <property type="protein sequence ID" value="QHQ39390.1"/>
    <property type="molecule type" value="Genomic_DNA"/>
</dbReference>
<dbReference type="Proteomes" id="UP000464675">
    <property type="component" value="Chromosome"/>
</dbReference>
<dbReference type="GO" id="GO:0051603">
    <property type="term" value="P:proteolysis involved in protein catabolic process"/>
    <property type="evidence" value="ECO:0007669"/>
    <property type="project" value="InterPro"/>
</dbReference>
<keyword evidence="1" id="KW-0645">Protease</keyword>
<protein>
    <submittedName>
        <fullName evidence="2">Peptidase</fullName>
    </submittedName>
    <submittedName>
        <fullName evidence="1">Proteasome-type protease</fullName>
    </submittedName>
</protein>
<name>A0A6P1TCU8_9GAMM</name>
<dbReference type="GO" id="GO:0008233">
    <property type="term" value="F:peptidase activity"/>
    <property type="evidence" value="ECO:0007669"/>
    <property type="project" value="UniProtKB-KW"/>
</dbReference>
<evidence type="ECO:0000313" key="4">
    <source>
        <dbReference type="Proteomes" id="UP000563601"/>
    </source>
</evidence>
<dbReference type="Pfam" id="PF00227">
    <property type="entry name" value="Proteasome"/>
    <property type="match status" value="1"/>
</dbReference>
<evidence type="ECO:0000313" key="3">
    <source>
        <dbReference type="Proteomes" id="UP000464675"/>
    </source>
</evidence>
<gene>
    <name evidence="2" type="ORF">GTQ55_10650</name>
    <name evidence="1" type="ORF">HNQ53_000278</name>
</gene>
<reference evidence="1 4" key="2">
    <citation type="submission" date="2020-08" db="EMBL/GenBank/DDBJ databases">
        <title>Genomic Encyclopedia of Type Strains, Phase IV (KMG-IV): sequencing the most valuable type-strain genomes for metagenomic binning, comparative biology and taxonomic classification.</title>
        <authorList>
            <person name="Goeker M."/>
        </authorList>
    </citation>
    <scope>NUCLEOTIDE SEQUENCE [LARGE SCALE GENOMIC DNA]</scope>
    <source>
        <strain evidence="1 4">DSM 11525</strain>
    </source>
</reference>
<evidence type="ECO:0000313" key="1">
    <source>
        <dbReference type="EMBL" id="MBB5210090.1"/>
    </source>
</evidence>
<reference evidence="2 3" key="1">
    <citation type="submission" date="2020-01" db="EMBL/GenBank/DDBJ databases">
        <title>The possibility of degradation of plastic by Microbulbifer hydrolyticus IRE-31.</title>
        <authorList>
            <person name="Liu L."/>
        </authorList>
    </citation>
    <scope>NUCLEOTIDE SEQUENCE [LARGE SCALE GENOMIC DNA]</scope>
    <source>
        <strain evidence="2 3">IRE-31</strain>
    </source>
</reference>
<dbReference type="EMBL" id="JACHHR010000001">
    <property type="protein sequence ID" value="MBB5210090.1"/>
    <property type="molecule type" value="Genomic_DNA"/>
</dbReference>
<dbReference type="RefSeq" id="WP_161858708.1">
    <property type="nucleotide sequence ID" value="NZ_CP047491.1"/>
</dbReference>
<dbReference type="OrthoDB" id="9786336at2"/>
<keyword evidence="3" id="KW-1185">Reference proteome</keyword>
<evidence type="ECO:0000313" key="2">
    <source>
        <dbReference type="EMBL" id="QHQ39390.1"/>
    </source>
</evidence>
<dbReference type="GO" id="GO:0005839">
    <property type="term" value="C:proteasome core complex"/>
    <property type="evidence" value="ECO:0007669"/>
    <property type="project" value="InterPro"/>
</dbReference>
<dbReference type="InterPro" id="IPR029055">
    <property type="entry name" value="Ntn_hydrolases_N"/>
</dbReference>